<dbReference type="InterPro" id="IPR032387">
    <property type="entry name" value="ACAS_N"/>
</dbReference>
<reference evidence="10 11" key="1">
    <citation type="submission" date="2014-04" db="EMBL/GenBank/DDBJ databases">
        <title>Draft genome sequence of Bacillus azotoformans MEV2011, a (co-) denitrifying strain unable to grow in the presence of oxygen.</title>
        <authorList>
            <person name="Nielsen M."/>
            <person name="Schreiber L."/>
            <person name="Finster K."/>
            <person name="Schramm A."/>
        </authorList>
    </citation>
    <scope>NUCLEOTIDE SEQUENCE [LARGE SCALE GENOMIC DNA]</scope>
    <source>
        <strain evidence="10 11">MEV2011</strain>
    </source>
</reference>
<dbReference type="Proteomes" id="UP000027936">
    <property type="component" value="Unassembled WGS sequence"/>
</dbReference>
<dbReference type="PANTHER" id="PTHR24095">
    <property type="entry name" value="ACETYL-COENZYME A SYNTHETASE"/>
    <property type="match status" value="1"/>
</dbReference>
<accession>A0A072NKA6</accession>
<organism evidence="10 11">
    <name type="scientific">Schinkia azotoformans MEV2011</name>
    <dbReference type="NCBI Taxonomy" id="1348973"/>
    <lineage>
        <taxon>Bacteria</taxon>
        <taxon>Bacillati</taxon>
        <taxon>Bacillota</taxon>
        <taxon>Bacilli</taxon>
        <taxon>Bacillales</taxon>
        <taxon>Bacillaceae</taxon>
        <taxon>Calidifontibacillus/Schinkia group</taxon>
        <taxon>Schinkia</taxon>
    </lineage>
</organism>
<evidence type="ECO:0000313" key="10">
    <source>
        <dbReference type="EMBL" id="KEF37682.1"/>
    </source>
</evidence>
<dbReference type="EMBL" id="JJRY01000012">
    <property type="protein sequence ID" value="KEF37682.1"/>
    <property type="molecule type" value="Genomic_DNA"/>
</dbReference>
<dbReference type="Pfam" id="PF16177">
    <property type="entry name" value="ACAS_N"/>
    <property type="match status" value="1"/>
</dbReference>
<protein>
    <recommendedName>
        <fullName evidence="2">acetate--CoA ligase</fullName>
        <ecNumber evidence="2">6.2.1.1</ecNumber>
    </recommendedName>
</protein>
<gene>
    <name evidence="10" type="ORF">M670_02984</name>
</gene>
<dbReference type="GO" id="GO:0003987">
    <property type="term" value="F:acetate-CoA ligase activity"/>
    <property type="evidence" value="ECO:0007669"/>
    <property type="project" value="UniProtKB-EC"/>
</dbReference>
<evidence type="ECO:0000259" key="8">
    <source>
        <dbReference type="Pfam" id="PF13193"/>
    </source>
</evidence>
<keyword evidence="3 10" id="KW-0436">Ligase</keyword>
<dbReference type="Pfam" id="PF13193">
    <property type="entry name" value="AMP-binding_C"/>
    <property type="match status" value="1"/>
</dbReference>
<dbReference type="SUPFAM" id="SSF56801">
    <property type="entry name" value="Acetyl-CoA synthetase-like"/>
    <property type="match status" value="1"/>
</dbReference>
<comment type="similarity">
    <text evidence="1">Belongs to the ATP-dependent AMP-binding enzyme family.</text>
</comment>
<dbReference type="InterPro" id="IPR045851">
    <property type="entry name" value="AMP-bd_C_sf"/>
</dbReference>
<dbReference type="PATRIC" id="fig|1348973.3.peg.2887"/>
<evidence type="ECO:0000256" key="5">
    <source>
        <dbReference type="ARBA" id="ARBA00022840"/>
    </source>
</evidence>
<dbReference type="RefSeq" id="WP_035196465.1">
    <property type="nucleotide sequence ID" value="NZ_JJRY01000012.1"/>
</dbReference>
<feature type="domain" description="AMP-binding enzyme C-terminal" evidence="8">
    <location>
        <begin position="535"/>
        <end position="613"/>
    </location>
</feature>
<keyword evidence="5" id="KW-0067">ATP-binding</keyword>
<evidence type="ECO:0000256" key="2">
    <source>
        <dbReference type="ARBA" id="ARBA00013275"/>
    </source>
</evidence>
<evidence type="ECO:0000259" key="7">
    <source>
        <dbReference type="Pfam" id="PF00501"/>
    </source>
</evidence>
<evidence type="ECO:0000256" key="3">
    <source>
        <dbReference type="ARBA" id="ARBA00022598"/>
    </source>
</evidence>
<keyword evidence="6" id="KW-0007">Acetylation</keyword>
<dbReference type="GO" id="GO:0005829">
    <property type="term" value="C:cytosol"/>
    <property type="evidence" value="ECO:0007669"/>
    <property type="project" value="TreeGrafter"/>
</dbReference>
<dbReference type="InterPro" id="IPR042099">
    <property type="entry name" value="ANL_N_sf"/>
</dbReference>
<evidence type="ECO:0000256" key="4">
    <source>
        <dbReference type="ARBA" id="ARBA00022741"/>
    </source>
</evidence>
<dbReference type="GO" id="GO:0005524">
    <property type="term" value="F:ATP binding"/>
    <property type="evidence" value="ECO:0007669"/>
    <property type="project" value="UniProtKB-KW"/>
</dbReference>
<dbReference type="Pfam" id="PF00501">
    <property type="entry name" value="AMP-binding"/>
    <property type="match status" value="1"/>
</dbReference>
<evidence type="ECO:0000256" key="1">
    <source>
        <dbReference type="ARBA" id="ARBA00006432"/>
    </source>
</evidence>
<comment type="caution">
    <text evidence="10">The sequence shown here is derived from an EMBL/GenBank/DDBJ whole genome shotgun (WGS) entry which is preliminary data.</text>
</comment>
<dbReference type="Gene3D" id="3.30.300.30">
    <property type="match status" value="1"/>
</dbReference>
<dbReference type="GO" id="GO:0006085">
    <property type="term" value="P:acetyl-CoA biosynthetic process"/>
    <property type="evidence" value="ECO:0007669"/>
    <property type="project" value="TreeGrafter"/>
</dbReference>
<dbReference type="OrthoDB" id="9778383at2"/>
<keyword evidence="4" id="KW-0547">Nucleotide-binding</keyword>
<dbReference type="Gene3D" id="3.40.50.12780">
    <property type="entry name" value="N-terminal domain of ligase-like"/>
    <property type="match status" value="1"/>
</dbReference>
<evidence type="ECO:0000313" key="11">
    <source>
        <dbReference type="Proteomes" id="UP000027936"/>
    </source>
</evidence>
<dbReference type="PANTHER" id="PTHR24095:SF14">
    <property type="entry name" value="ACETYL-COENZYME A SYNTHETASE 1"/>
    <property type="match status" value="1"/>
</dbReference>
<dbReference type="NCBIfam" id="NF001208">
    <property type="entry name" value="PRK00174.1"/>
    <property type="match status" value="1"/>
</dbReference>
<proteinExistence type="inferred from homology"/>
<dbReference type="AlphaFoldDB" id="A0A072NKA6"/>
<feature type="domain" description="AMP-dependent synthetase/ligase" evidence="7">
    <location>
        <begin position="91"/>
        <end position="476"/>
    </location>
</feature>
<sequence>MDVSGILKVVSESKLVYPGEEKQAKTSIGSSKAFQELLQQSQEDPVSFWDSIAKDLVWYEPWKETMSGQLPDFRFFDGGISNPSINLLDRHVENGAGNRTALIWEGENGDTKFYTYNMLLAEVNRFANVLRSFGVKKGDCVAIFLPNLAEAFIAVLACFRIGAIYNTIFSGYSEKSLKDRLVSFEPKIIVTTDATTRRGNVIRLKEKVDAVVPDIPSIEAVIVVDRLGTEIDMQEGRDYWWDELTKKASIVCEPERLEANEYGIVFYTSGTTGKPKGVVHSGMAFVVQNYIYAKYHMDHHDDDVFWCTADIGWLTMHIWGITGALANGVTTIVYEGSIDHPTKDRFYQIIEKYRVNKLFTAPTALRMLKSLGEKVADQYDLSCLDVISLVGEPFDPETWQWTYKILGKKNICVNNTWGQTETAGCPIAGAAWLTPMKPGSAGMQFLGADVAVVDEAGNPVKPGTLGNLVIRKPFPMLCRTLWKEPERYYASYFSQVEGCYFASDLALIDEEGYVWVVGRSDDAFNVAGHRLSTMEIESAVMECEGVAEAAVIGIPDEIKGEIPLVFARLTDISLGTEELKEKINDRIIQQIGKIALPKTIVFTETLPKTVSGKIMRRLLKEIIVAGTVSGDITGLEDPATVAQIKNITASGTVAK</sequence>
<dbReference type="PROSITE" id="PS00455">
    <property type="entry name" value="AMP_BINDING"/>
    <property type="match status" value="1"/>
</dbReference>
<evidence type="ECO:0000259" key="9">
    <source>
        <dbReference type="Pfam" id="PF16177"/>
    </source>
</evidence>
<dbReference type="InterPro" id="IPR020845">
    <property type="entry name" value="AMP-binding_CS"/>
</dbReference>
<dbReference type="EC" id="6.2.1.1" evidence="2"/>
<name>A0A072NKA6_SCHAZ</name>
<dbReference type="InterPro" id="IPR025110">
    <property type="entry name" value="AMP-bd_C"/>
</dbReference>
<evidence type="ECO:0000256" key="6">
    <source>
        <dbReference type="ARBA" id="ARBA00022990"/>
    </source>
</evidence>
<feature type="domain" description="Acetyl-coenzyme A synthetase N-terminal" evidence="9">
    <location>
        <begin position="35"/>
        <end position="86"/>
    </location>
</feature>
<dbReference type="InterPro" id="IPR000873">
    <property type="entry name" value="AMP-dep_synth/lig_dom"/>
</dbReference>